<evidence type="ECO:0000256" key="1">
    <source>
        <dbReference type="SAM" id="MobiDB-lite"/>
    </source>
</evidence>
<evidence type="ECO:0000256" key="2">
    <source>
        <dbReference type="SAM" id="Phobius"/>
    </source>
</evidence>
<feature type="transmembrane region" description="Helical" evidence="2">
    <location>
        <begin position="1333"/>
        <end position="1353"/>
    </location>
</feature>
<feature type="region of interest" description="Disordered" evidence="1">
    <location>
        <begin position="955"/>
        <end position="1025"/>
    </location>
</feature>
<feature type="region of interest" description="Disordered" evidence="1">
    <location>
        <begin position="1250"/>
        <end position="1277"/>
    </location>
</feature>
<feature type="region of interest" description="Disordered" evidence="1">
    <location>
        <begin position="190"/>
        <end position="213"/>
    </location>
</feature>
<feature type="compositionally biased region" description="Polar residues" evidence="1">
    <location>
        <begin position="488"/>
        <end position="499"/>
    </location>
</feature>
<feature type="region of interest" description="Disordered" evidence="1">
    <location>
        <begin position="1061"/>
        <end position="1082"/>
    </location>
</feature>
<dbReference type="Proteomes" id="UP000265515">
    <property type="component" value="Unassembled WGS sequence"/>
</dbReference>
<feature type="compositionally biased region" description="Acidic residues" evidence="1">
    <location>
        <begin position="824"/>
        <end position="849"/>
    </location>
</feature>
<evidence type="ECO:0008006" key="5">
    <source>
        <dbReference type="Google" id="ProtNLM"/>
    </source>
</evidence>
<gene>
    <name evidence="3" type="ORF">CBR_g36827</name>
</gene>
<evidence type="ECO:0000313" key="4">
    <source>
        <dbReference type="Proteomes" id="UP000265515"/>
    </source>
</evidence>
<feature type="compositionally biased region" description="Polar residues" evidence="1">
    <location>
        <begin position="362"/>
        <end position="384"/>
    </location>
</feature>
<feature type="compositionally biased region" description="Basic and acidic residues" evidence="1">
    <location>
        <begin position="850"/>
        <end position="862"/>
    </location>
</feature>
<comment type="caution">
    <text evidence="3">The sequence shown here is derived from an EMBL/GenBank/DDBJ whole genome shotgun (WGS) entry which is preliminary data.</text>
</comment>
<sequence>MDWSTDAAAEQCSGQQVSLQPTGVGISMEAEVGVESDSEGIMEVLPQTIVASVQGSDPTSHSDEAVGNLTETEAFTELHAGDTMHPLDELQPFVSDGVGHAVDDPLEATVRSTRSVADVDDLDDISICSEADELPVPVYEERCARGESTAELEEACPQRDGGDETPLSDASCLNERLLGTDADARPAMLDNNMEEPFSPGQVSSDSSPLESTSLPCGEGGYRFDEPDMSAVMQVGSAKVRPESGVSPQHEDGEGLENGHDETMMVQSPDNGSDRGSLGTGCTADAAVMPGAADGSPRWVAMIVETEAAESEERMVMAAAVKETVGKTLHMAAAVKETVGKTLHEPQEETLDIHESHDDDPQPQHSIQNTAGSTEQQSCVDTASRITEDDCKEETAHEGSVSDKPGARSELEGSSQNPPDPSEGGACLDNHLTSRSIVVGGGNDDSIGFRPVVGDSLTIRELPSGVTDRVDAITAVEDEGSYVEGGSDAGSSVSPSLNNRSCHDVEHDSAPDEALPVSDGMDVSRLHRQSSGGGQDDLQVEDQLLTTDCMESSLWDELDQRVSVTMERAESFSQLLESELEQGGEVLLSSLEREGSLDARRLHPFFAQRESLDEGDDNCGGSDGCVVSSVGAIGTELPDGMASRDQGGAFVSAPDALNENGLRSDACSQEEAWESSDLWDLDSPEGPSEEGEELCRQERGRLSSDYGLEFSPAPCDHSPSPKQRRSRRRSHRKNAVDDIDEVLDGFLESCHKQSFTEEFPTGDALRLSRCDAEGQYGLKWEGTELAASDTFFVRSSKDNCTHSHVEGLRGNYRYGGPYELHEESCSELDLDDEKLEDEDRSNEEEAEAEDLEGREPEVLREQGGEGSQEMPTTTSIENGKGENESWGEGREEEGREWEEVKVEDSRKWEDRSMSAVMPTVLDGRKRRRREKDKRCDSEKKYAEDYFHKADVSRFSICSTSSRQSSEKTPVRRVRQKGGKFSGDVRGSSKGEKELRRSLCRESGTRVSKPKHRHSKSLDSSVPERCNGVSSAVKLKEEKEGVEAWRNTVRENIRHHQRSATLGPDVMVKPGGTGSRRKAKNDRGSLLSSSLCGALTVWSSQFKRQIDAEVARRITKEPIAVRDDMGGESTMIALHNMVSKGSVRMEKSGDEAMDNEWVASGHARMGGGVDPDDLRRRLEIVAADRRTDKRKGRGEDFECDTDDDWAVQRAQDHHLDESVTQEWDRLCDELFEDIMIDKGRKWADKGVVYNTEGNDDKQGTHGAATLQRDAGGKTTQSRDWKSLGRGATGETLWQSQGNKEEIMSRGSSISTPPNNSHKEVAVRDLPLPLSWGMKLANSGVATTLAVIGGLALLILKKRSSVRPRRTVKVARR</sequence>
<feature type="compositionally biased region" description="Acidic residues" evidence="1">
    <location>
        <begin position="670"/>
        <end position="691"/>
    </location>
</feature>
<feature type="compositionally biased region" description="Basic residues" evidence="1">
    <location>
        <begin position="721"/>
        <end position="732"/>
    </location>
</feature>
<feature type="region of interest" description="Disordered" evidence="1">
    <location>
        <begin position="353"/>
        <end position="428"/>
    </location>
</feature>
<feature type="region of interest" description="Disordered" evidence="1">
    <location>
        <begin position="1"/>
        <end position="22"/>
    </location>
</feature>
<feature type="compositionally biased region" description="Low complexity" evidence="1">
    <location>
        <begin position="203"/>
        <end position="213"/>
    </location>
</feature>
<feature type="region of interest" description="Disordered" evidence="1">
    <location>
        <begin position="480"/>
        <end position="517"/>
    </location>
</feature>
<feature type="region of interest" description="Disordered" evidence="1">
    <location>
        <begin position="150"/>
        <end position="169"/>
    </location>
</feature>
<feature type="region of interest" description="Disordered" evidence="1">
    <location>
        <begin position="636"/>
        <end position="734"/>
    </location>
</feature>
<keyword evidence="2" id="KW-1133">Transmembrane helix</keyword>
<reference evidence="3 4" key="1">
    <citation type="journal article" date="2018" name="Cell">
        <title>The Chara Genome: Secondary Complexity and Implications for Plant Terrestrialization.</title>
        <authorList>
            <person name="Nishiyama T."/>
            <person name="Sakayama H."/>
            <person name="Vries J.D."/>
            <person name="Buschmann H."/>
            <person name="Saint-Marcoux D."/>
            <person name="Ullrich K.K."/>
            <person name="Haas F.B."/>
            <person name="Vanderstraeten L."/>
            <person name="Becker D."/>
            <person name="Lang D."/>
            <person name="Vosolsobe S."/>
            <person name="Rombauts S."/>
            <person name="Wilhelmsson P.K.I."/>
            <person name="Janitza P."/>
            <person name="Kern R."/>
            <person name="Heyl A."/>
            <person name="Rumpler F."/>
            <person name="Villalobos L.I.A.C."/>
            <person name="Clay J.M."/>
            <person name="Skokan R."/>
            <person name="Toyoda A."/>
            <person name="Suzuki Y."/>
            <person name="Kagoshima H."/>
            <person name="Schijlen E."/>
            <person name="Tajeshwar N."/>
            <person name="Catarino B."/>
            <person name="Hetherington A.J."/>
            <person name="Saltykova A."/>
            <person name="Bonnot C."/>
            <person name="Breuninger H."/>
            <person name="Symeonidi A."/>
            <person name="Radhakrishnan G.V."/>
            <person name="Van Nieuwerburgh F."/>
            <person name="Deforce D."/>
            <person name="Chang C."/>
            <person name="Karol K.G."/>
            <person name="Hedrich R."/>
            <person name="Ulvskov P."/>
            <person name="Glockner G."/>
            <person name="Delwiche C.F."/>
            <person name="Petrasek J."/>
            <person name="Van de Peer Y."/>
            <person name="Friml J."/>
            <person name="Beilby M."/>
            <person name="Dolan L."/>
            <person name="Kohara Y."/>
            <person name="Sugano S."/>
            <person name="Fujiyama A."/>
            <person name="Delaux P.-M."/>
            <person name="Quint M."/>
            <person name="TheiBen G."/>
            <person name="Hagemann M."/>
            <person name="Harholt J."/>
            <person name="Dunand C."/>
            <person name="Zachgo S."/>
            <person name="Langdale J."/>
            <person name="Maumus F."/>
            <person name="Straeten D.V.D."/>
            <person name="Gould S.B."/>
            <person name="Rensing S.A."/>
        </authorList>
    </citation>
    <scope>NUCLEOTIDE SEQUENCE [LARGE SCALE GENOMIC DNA]</scope>
    <source>
        <strain evidence="3 4">S276</strain>
    </source>
</reference>
<feature type="compositionally biased region" description="Basic and acidic residues" evidence="1">
    <location>
        <begin position="385"/>
        <end position="410"/>
    </location>
</feature>
<name>A0A388LLV5_CHABU</name>
<accession>A0A388LLV5</accession>
<feature type="compositionally biased region" description="Basic and acidic residues" evidence="1">
    <location>
        <begin position="692"/>
        <end position="701"/>
    </location>
</feature>
<keyword evidence="4" id="KW-1185">Reference proteome</keyword>
<feature type="compositionally biased region" description="Basic and acidic residues" evidence="1">
    <location>
        <begin position="985"/>
        <end position="1002"/>
    </location>
</feature>
<keyword evidence="2" id="KW-0472">Membrane</keyword>
<feature type="compositionally biased region" description="Basic and acidic residues" evidence="1">
    <location>
        <begin position="878"/>
        <end position="911"/>
    </location>
</feature>
<dbReference type="Gramene" id="GBG83213">
    <property type="protein sequence ID" value="GBG83213"/>
    <property type="gene ID" value="CBR_g36827"/>
</dbReference>
<proteinExistence type="predicted"/>
<feature type="compositionally biased region" description="Basic and acidic residues" evidence="1">
    <location>
        <begin position="500"/>
        <end position="509"/>
    </location>
</feature>
<feature type="compositionally biased region" description="Polar residues" evidence="1">
    <location>
        <begin position="12"/>
        <end position="21"/>
    </location>
</feature>
<feature type="region of interest" description="Disordered" evidence="1">
    <location>
        <begin position="823"/>
        <end position="938"/>
    </location>
</feature>
<protein>
    <recommendedName>
        <fullName evidence="5">Transmembrane protein</fullName>
    </recommendedName>
</protein>
<keyword evidence="2" id="KW-0812">Transmembrane</keyword>
<organism evidence="3 4">
    <name type="scientific">Chara braunii</name>
    <name type="common">Braun's stonewort</name>
    <dbReference type="NCBI Taxonomy" id="69332"/>
    <lineage>
        <taxon>Eukaryota</taxon>
        <taxon>Viridiplantae</taxon>
        <taxon>Streptophyta</taxon>
        <taxon>Charophyceae</taxon>
        <taxon>Charales</taxon>
        <taxon>Characeae</taxon>
        <taxon>Chara</taxon>
    </lineage>
</organism>
<evidence type="ECO:0000313" key="3">
    <source>
        <dbReference type="EMBL" id="GBG83213.1"/>
    </source>
</evidence>
<dbReference type="EMBL" id="BFEA01000432">
    <property type="protein sequence ID" value="GBG83213.1"/>
    <property type="molecule type" value="Genomic_DNA"/>
</dbReference>